<evidence type="ECO:0000256" key="1">
    <source>
        <dbReference type="ARBA" id="ARBA00002388"/>
    </source>
</evidence>
<dbReference type="Pfam" id="PF00160">
    <property type="entry name" value="Pro_isomerase"/>
    <property type="match status" value="1"/>
</dbReference>
<gene>
    <name evidence="8" type="ORF">E4K67_17010</name>
</gene>
<dbReference type="InterPro" id="IPR044666">
    <property type="entry name" value="Cyclophilin_A-like"/>
</dbReference>
<dbReference type="PRINTS" id="PR00153">
    <property type="entry name" value="CSAPPISMRASE"/>
</dbReference>
<dbReference type="EMBL" id="SPQQ01000006">
    <property type="protein sequence ID" value="TGE37075.1"/>
    <property type="molecule type" value="Genomic_DNA"/>
</dbReference>
<dbReference type="PROSITE" id="PS00170">
    <property type="entry name" value="CSA_PPIASE_1"/>
    <property type="match status" value="1"/>
</dbReference>
<protein>
    <recommendedName>
        <fullName evidence="5">Peptidyl-prolyl cis-trans isomerase</fullName>
        <shortName evidence="5">PPIase</shortName>
        <ecNumber evidence="5">5.2.1.8</ecNumber>
    </recommendedName>
</protein>
<dbReference type="GO" id="GO:0006457">
    <property type="term" value="P:protein folding"/>
    <property type="evidence" value="ECO:0007669"/>
    <property type="project" value="InterPro"/>
</dbReference>
<comment type="catalytic activity">
    <reaction evidence="5">
        <text>[protein]-peptidylproline (omega=180) = [protein]-peptidylproline (omega=0)</text>
        <dbReference type="Rhea" id="RHEA:16237"/>
        <dbReference type="Rhea" id="RHEA-COMP:10747"/>
        <dbReference type="Rhea" id="RHEA-COMP:10748"/>
        <dbReference type="ChEBI" id="CHEBI:83833"/>
        <dbReference type="ChEBI" id="CHEBI:83834"/>
        <dbReference type="EC" id="5.2.1.8"/>
    </reaction>
</comment>
<comment type="caution">
    <text evidence="8">The sequence shown here is derived from an EMBL/GenBank/DDBJ whole genome shotgun (WGS) entry which is preliminary data.</text>
</comment>
<dbReference type="PANTHER" id="PTHR45625">
    <property type="entry name" value="PEPTIDYL-PROLYL CIS-TRANS ISOMERASE-RELATED"/>
    <property type="match status" value="1"/>
</dbReference>
<dbReference type="Proteomes" id="UP000298460">
    <property type="component" value="Unassembled WGS sequence"/>
</dbReference>
<dbReference type="InterPro" id="IPR020892">
    <property type="entry name" value="Cyclophilin-type_PPIase_CS"/>
</dbReference>
<dbReference type="InterPro" id="IPR029000">
    <property type="entry name" value="Cyclophilin-like_dom_sf"/>
</dbReference>
<evidence type="ECO:0000259" key="7">
    <source>
        <dbReference type="PROSITE" id="PS50072"/>
    </source>
</evidence>
<dbReference type="EC" id="5.2.1.8" evidence="5"/>
<dbReference type="PROSITE" id="PS50072">
    <property type="entry name" value="CSA_PPIASE_2"/>
    <property type="match status" value="1"/>
</dbReference>
<dbReference type="InterPro" id="IPR024936">
    <property type="entry name" value="Cyclophilin-type_PPIase"/>
</dbReference>
<accession>A0A4Z0R3V6</accession>
<dbReference type="OrthoDB" id="9807797at2"/>
<dbReference type="PANTHER" id="PTHR45625:SF4">
    <property type="entry name" value="PEPTIDYLPROLYL ISOMERASE DOMAIN AND WD REPEAT-CONTAINING PROTEIN 1"/>
    <property type="match status" value="1"/>
</dbReference>
<comment type="similarity">
    <text evidence="2 5">Belongs to the cyclophilin-type PPIase family.</text>
</comment>
<evidence type="ECO:0000256" key="5">
    <source>
        <dbReference type="RuleBase" id="RU363019"/>
    </source>
</evidence>
<feature type="compositionally biased region" description="Basic and acidic residues" evidence="6">
    <location>
        <begin position="133"/>
        <end position="145"/>
    </location>
</feature>
<dbReference type="GO" id="GO:0003755">
    <property type="term" value="F:peptidyl-prolyl cis-trans isomerase activity"/>
    <property type="evidence" value="ECO:0007669"/>
    <property type="project" value="UniProtKB-UniRule"/>
</dbReference>
<evidence type="ECO:0000256" key="6">
    <source>
        <dbReference type="SAM" id="MobiDB-lite"/>
    </source>
</evidence>
<dbReference type="PIRSF" id="PIRSF001467">
    <property type="entry name" value="Peptidylpro_ismrse"/>
    <property type="match status" value="1"/>
</dbReference>
<organism evidence="8 9">
    <name type="scientific">Desulfosporosinus fructosivorans</name>
    <dbReference type="NCBI Taxonomy" id="2018669"/>
    <lineage>
        <taxon>Bacteria</taxon>
        <taxon>Bacillati</taxon>
        <taxon>Bacillota</taxon>
        <taxon>Clostridia</taxon>
        <taxon>Eubacteriales</taxon>
        <taxon>Desulfitobacteriaceae</taxon>
        <taxon>Desulfosporosinus</taxon>
    </lineage>
</organism>
<evidence type="ECO:0000313" key="8">
    <source>
        <dbReference type="EMBL" id="TGE37075.1"/>
    </source>
</evidence>
<sequence length="152" mass="16458">MENGNMIKIELYPLIAPETVKNFVTLVSQGFYDGLIFHRVIPGFMIQGGDPNGTGMGGSKQTIPGEFSANGFKNDLTHDIGVVSMARTSAPNSASSQFFIVVKASSHLDGQYASFGKVIEGIEEVHRIVSVPKDRGDKPLEDQKMKKVSLQA</sequence>
<feature type="region of interest" description="Disordered" evidence="6">
    <location>
        <begin position="133"/>
        <end position="152"/>
    </location>
</feature>
<proteinExistence type="inferred from homology"/>
<dbReference type="CDD" id="cd00317">
    <property type="entry name" value="cyclophilin"/>
    <property type="match status" value="1"/>
</dbReference>
<dbReference type="InterPro" id="IPR002130">
    <property type="entry name" value="Cyclophilin-type_PPIase_dom"/>
</dbReference>
<evidence type="ECO:0000256" key="4">
    <source>
        <dbReference type="ARBA" id="ARBA00023235"/>
    </source>
</evidence>
<evidence type="ECO:0000313" key="9">
    <source>
        <dbReference type="Proteomes" id="UP000298460"/>
    </source>
</evidence>
<keyword evidence="3 5" id="KW-0697">Rotamase</keyword>
<dbReference type="Gene3D" id="2.40.100.10">
    <property type="entry name" value="Cyclophilin-like"/>
    <property type="match status" value="1"/>
</dbReference>
<comment type="function">
    <text evidence="1 5">PPIases accelerate the folding of proteins. It catalyzes the cis-trans isomerization of proline imidic peptide bonds in oligopeptides.</text>
</comment>
<evidence type="ECO:0000256" key="2">
    <source>
        <dbReference type="ARBA" id="ARBA00007365"/>
    </source>
</evidence>
<evidence type="ECO:0000256" key="3">
    <source>
        <dbReference type="ARBA" id="ARBA00023110"/>
    </source>
</evidence>
<keyword evidence="9" id="KW-1185">Reference proteome</keyword>
<reference evidence="8 9" key="1">
    <citation type="submission" date="2019-03" db="EMBL/GenBank/DDBJ databases">
        <title>Draft Genome Sequence of Desulfosporosinus fructosivorans Strain 63.6F, Isolated from Marine Sediment in the Baltic Sea.</title>
        <authorList>
            <person name="Hausmann B."/>
            <person name="Vandieken V."/>
            <person name="Pjevac P."/>
            <person name="Schreck K."/>
            <person name="Herbold C.W."/>
            <person name="Loy A."/>
        </authorList>
    </citation>
    <scope>NUCLEOTIDE SEQUENCE [LARGE SCALE GENOMIC DNA]</scope>
    <source>
        <strain evidence="8 9">63.6F</strain>
    </source>
</reference>
<feature type="domain" description="PPIase cyclophilin-type" evidence="7">
    <location>
        <begin position="1"/>
        <end position="150"/>
    </location>
</feature>
<dbReference type="SUPFAM" id="SSF50891">
    <property type="entry name" value="Cyclophilin-like"/>
    <property type="match status" value="1"/>
</dbReference>
<keyword evidence="4 5" id="KW-0413">Isomerase</keyword>
<name>A0A4Z0R3V6_9FIRM</name>
<dbReference type="AlphaFoldDB" id="A0A4Z0R3V6"/>